<dbReference type="InterPro" id="IPR011006">
    <property type="entry name" value="CheY-like_superfamily"/>
</dbReference>
<proteinExistence type="predicted"/>
<evidence type="ECO:0000256" key="1">
    <source>
        <dbReference type="ARBA" id="ARBA00022553"/>
    </source>
</evidence>
<reference evidence="5 6" key="1">
    <citation type="submission" date="2017-09" db="EMBL/GenBank/DDBJ databases">
        <title>Pseudomonas abyssi sp. nov. isolated from Abyssopelagic Water.</title>
        <authorList>
            <person name="Wei Y."/>
        </authorList>
    </citation>
    <scope>NUCLEOTIDE SEQUENCE [LARGE SCALE GENOMIC DNA]</scope>
    <source>
        <strain evidence="5 6">MT5</strain>
    </source>
</reference>
<keyword evidence="6" id="KW-1185">Reference proteome</keyword>
<feature type="domain" description="Response regulatory" evidence="4">
    <location>
        <begin position="2"/>
        <end position="118"/>
    </location>
</feature>
<dbReference type="CDD" id="cd00156">
    <property type="entry name" value="REC"/>
    <property type="match status" value="1"/>
</dbReference>
<comment type="caution">
    <text evidence="5">The sequence shown here is derived from an EMBL/GenBank/DDBJ whole genome shotgun (WGS) entry which is preliminary data.</text>
</comment>
<dbReference type="RefSeq" id="WP_096005929.1">
    <property type="nucleotide sequence ID" value="NZ_NTMR01000024.1"/>
</dbReference>
<evidence type="ECO:0000256" key="2">
    <source>
        <dbReference type="ARBA" id="ARBA00023012"/>
    </source>
</evidence>
<protein>
    <recommendedName>
        <fullName evidence="4">Response regulatory domain-containing protein</fullName>
    </recommendedName>
</protein>
<evidence type="ECO:0000256" key="3">
    <source>
        <dbReference type="PROSITE-ProRule" id="PRU00169"/>
    </source>
</evidence>
<sequence length="387" mass="42182">MKVLIVEDDPWIAELFSLVIRDLDANTDVTLFASAVAAHNYLRDTTPDLLIADLNLPDGSGLDVVRTLARKAPASLRLLTTANISRQLVLDARAAGITEFIAKPFKVDNLRGRLARLFSTETELTATAGMASIGDLPSFLQVRLQSPLRLAWSTPARQQQAAASAAKLDRAGFIQLAEAEPLLTVVALNRANRQLERGRDTCLSPEDVWERLGQTACRELVQRLAQARIALEHPLLQQLASDLAGQQQRLGEALTRLGAERTIPAGALRTTLTCSRLGELAVISAIQHFLNYGQQADEASMRELINQHASAFGNSIKIQQQLPFLLRELTGALFHLPATGLRKDRILLRIAALETGFASPEPAQLEQLRRLIKLSATAAVDIPPADA</sequence>
<name>A0A2A3MEA3_9PSED</name>
<evidence type="ECO:0000259" key="4">
    <source>
        <dbReference type="PROSITE" id="PS50110"/>
    </source>
</evidence>
<dbReference type="PANTHER" id="PTHR44591:SF14">
    <property type="entry name" value="PROTEIN PILG"/>
    <property type="match status" value="1"/>
</dbReference>
<dbReference type="InterPro" id="IPR050595">
    <property type="entry name" value="Bact_response_regulator"/>
</dbReference>
<dbReference type="Pfam" id="PF00072">
    <property type="entry name" value="Response_reg"/>
    <property type="match status" value="1"/>
</dbReference>
<keyword evidence="1 3" id="KW-0597">Phosphoprotein</keyword>
<dbReference type="AlphaFoldDB" id="A0A2A3MEA3"/>
<dbReference type="PROSITE" id="PS50110">
    <property type="entry name" value="RESPONSE_REGULATORY"/>
    <property type="match status" value="1"/>
</dbReference>
<organism evidence="5 6">
    <name type="scientific">Pseudomonas abyssi</name>
    <dbReference type="NCBI Taxonomy" id="170540"/>
    <lineage>
        <taxon>Bacteria</taxon>
        <taxon>Pseudomonadati</taxon>
        <taxon>Pseudomonadota</taxon>
        <taxon>Gammaproteobacteria</taxon>
        <taxon>Pseudomonadales</taxon>
        <taxon>Pseudomonadaceae</taxon>
        <taxon>Pseudomonas</taxon>
    </lineage>
</organism>
<dbReference type="SUPFAM" id="SSF52172">
    <property type="entry name" value="CheY-like"/>
    <property type="match status" value="1"/>
</dbReference>
<feature type="modified residue" description="4-aspartylphosphate" evidence="3">
    <location>
        <position position="53"/>
    </location>
</feature>
<dbReference type="EMBL" id="NTMR01000024">
    <property type="protein sequence ID" value="PBK03121.1"/>
    <property type="molecule type" value="Genomic_DNA"/>
</dbReference>
<evidence type="ECO:0000313" key="5">
    <source>
        <dbReference type="EMBL" id="PBK03121.1"/>
    </source>
</evidence>
<dbReference type="Proteomes" id="UP000242313">
    <property type="component" value="Unassembled WGS sequence"/>
</dbReference>
<dbReference type="SMART" id="SM00448">
    <property type="entry name" value="REC"/>
    <property type="match status" value="1"/>
</dbReference>
<dbReference type="InterPro" id="IPR001789">
    <property type="entry name" value="Sig_transdc_resp-reg_receiver"/>
</dbReference>
<evidence type="ECO:0000313" key="6">
    <source>
        <dbReference type="Proteomes" id="UP000242313"/>
    </source>
</evidence>
<accession>A0A2A3MEA3</accession>
<dbReference type="PANTHER" id="PTHR44591">
    <property type="entry name" value="STRESS RESPONSE REGULATOR PROTEIN 1"/>
    <property type="match status" value="1"/>
</dbReference>
<dbReference type="GO" id="GO:0000160">
    <property type="term" value="P:phosphorelay signal transduction system"/>
    <property type="evidence" value="ECO:0007669"/>
    <property type="project" value="UniProtKB-KW"/>
</dbReference>
<dbReference type="Gene3D" id="3.40.50.2300">
    <property type="match status" value="1"/>
</dbReference>
<gene>
    <name evidence="5" type="ORF">CNQ84_16475</name>
</gene>
<keyword evidence="2" id="KW-0902">Two-component regulatory system</keyword>